<organism evidence="4 5">
    <name type="scientific">Parvibaculum lavamentivorans (strain DS-1 / DSM 13023 / NCIMB 13966)</name>
    <dbReference type="NCBI Taxonomy" id="402881"/>
    <lineage>
        <taxon>Bacteria</taxon>
        <taxon>Pseudomonadati</taxon>
        <taxon>Pseudomonadota</taxon>
        <taxon>Alphaproteobacteria</taxon>
        <taxon>Hyphomicrobiales</taxon>
        <taxon>Parvibaculaceae</taxon>
        <taxon>Parvibaculum</taxon>
    </lineage>
</organism>
<dbReference type="Gene3D" id="3.20.20.30">
    <property type="entry name" value="Luciferase-like domain"/>
    <property type="match status" value="1"/>
</dbReference>
<gene>
    <name evidence="4" type="ordered locus">Plav_0573</name>
</gene>
<dbReference type="GO" id="GO:0005829">
    <property type="term" value="C:cytosol"/>
    <property type="evidence" value="ECO:0007669"/>
    <property type="project" value="TreeGrafter"/>
</dbReference>
<dbReference type="InterPro" id="IPR036661">
    <property type="entry name" value="Luciferase-like_sf"/>
</dbReference>
<evidence type="ECO:0000313" key="5">
    <source>
        <dbReference type="Proteomes" id="UP000006377"/>
    </source>
</evidence>
<reference evidence="4 5" key="1">
    <citation type="journal article" date="2011" name="Stand. Genomic Sci.">
        <title>Complete genome sequence of Parvibaculum lavamentivorans type strain (DS-1(T)).</title>
        <authorList>
            <person name="Schleheck D."/>
            <person name="Weiss M."/>
            <person name="Pitluck S."/>
            <person name="Bruce D."/>
            <person name="Land M.L."/>
            <person name="Han S."/>
            <person name="Saunders E."/>
            <person name="Tapia R."/>
            <person name="Detter C."/>
            <person name="Brettin T."/>
            <person name="Han J."/>
            <person name="Woyke T."/>
            <person name="Goodwin L."/>
            <person name="Pennacchio L."/>
            <person name="Nolan M."/>
            <person name="Cook A.M."/>
            <person name="Kjelleberg S."/>
            <person name="Thomas T."/>
        </authorList>
    </citation>
    <scope>NUCLEOTIDE SEQUENCE [LARGE SCALE GENOMIC DNA]</scope>
    <source>
        <strain evidence="5">DS-1 / DSM 13023 / NCIMB 13966</strain>
    </source>
</reference>
<evidence type="ECO:0000313" key="4">
    <source>
        <dbReference type="EMBL" id="ABS62196.1"/>
    </source>
</evidence>
<dbReference type="STRING" id="402881.Plav_0573"/>
<keyword evidence="2" id="KW-0503">Monooxygenase</keyword>
<dbReference type="InterPro" id="IPR011251">
    <property type="entry name" value="Luciferase-like_dom"/>
</dbReference>
<dbReference type="InterPro" id="IPR050766">
    <property type="entry name" value="Bact_Lucif_Oxidored"/>
</dbReference>
<evidence type="ECO:0000256" key="1">
    <source>
        <dbReference type="ARBA" id="ARBA00023002"/>
    </source>
</evidence>
<dbReference type="PANTHER" id="PTHR30137:SF8">
    <property type="entry name" value="BLR5498 PROTEIN"/>
    <property type="match status" value="1"/>
</dbReference>
<protein>
    <submittedName>
        <fullName evidence="4">Luciferase family protein</fullName>
    </submittedName>
</protein>
<dbReference type="eggNOG" id="COG2141">
    <property type="taxonomic scope" value="Bacteria"/>
</dbReference>
<dbReference type="HOGENOM" id="CLU_027853_3_0_5"/>
<dbReference type="AlphaFoldDB" id="A7HQL3"/>
<dbReference type="EMBL" id="CP000774">
    <property type="protein sequence ID" value="ABS62196.1"/>
    <property type="molecule type" value="Genomic_DNA"/>
</dbReference>
<evidence type="ECO:0000259" key="3">
    <source>
        <dbReference type="Pfam" id="PF00296"/>
    </source>
</evidence>
<evidence type="ECO:0000256" key="2">
    <source>
        <dbReference type="ARBA" id="ARBA00023033"/>
    </source>
</evidence>
<dbReference type="RefSeq" id="WP_011995487.1">
    <property type="nucleotide sequence ID" value="NC_009719.1"/>
</dbReference>
<dbReference type="Pfam" id="PF00296">
    <property type="entry name" value="Bac_luciferase"/>
    <property type="match status" value="1"/>
</dbReference>
<dbReference type="GO" id="GO:0004497">
    <property type="term" value="F:monooxygenase activity"/>
    <property type="evidence" value="ECO:0007669"/>
    <property type="project" value="UniProtKB-KW"/>
</dbReference>
<proteinExistence type="predicted"/>
<sequence>MKFTWFNLMPWPYLPDDFREKHRSVWVDIDSRLFDPAKSHEVYNSYMDMLEYAGTLGFDGIGVNEHHQNGYGIMPSPNIIAAGLARRTSDVGLVVLGNSIALYNPPTRVAEEFAMLDCISGGRLVAGFPVGTSMDTNYCYGQIPALTREKYQEAHDLIRRAWSDPDPFAWNGRYNKLRHVNIWPRPIQDPPPIHIPGGGSVETYDFCIDNTYSYSYLSFSGYIRAKALMQGYWDRVAQRNAPDESPYRAGFAQTICVADTDEEAERLYSEHVSYFYNRCLHVYGGFADAPGYRTIKTIQTGALSQYAPPIGGYSELTWKDLIEQGHVIAGSPETVRQRMEDLIKGLNVGNIFCLLHVGNMPMDKCMHSTKLFAEKVMPHLRDMFPDYKDDNRFWCKPLAKRAKPGSLPADKEIAAMVGGKD</sequence>
<dbReference type="KEGG" id="pla:Plav_0573"/>
<keyword evidence="5" id="KW-1185">Reference proteome</keyword>
<name>A7HQL3_PARL1</name>
<feature type="domain" description="Luciferase-like" evidence="3">
    <location>
        <begin position="41"/>
        <end position="342"/>
    </location>
</feature>
<keyword evidence="1" id="KW-0560">Oxidoreductase</keyword>
<accession>A7HQL3</accession>
<dbReference type="Proteomes" id="UP000006377">
    <property type="component" value="Chromosome"/>
</dbReference>
<dbReference type="GO" id="GO:0016705">
    <property type="term" value="F:oxidoreductase activity, acting on paired donors, with incorporation or reduction of molecular oxygen"/>
    <property type="evidence" value="ECO:0007669"/>
    <property type="project" value="InterPro"/>
</dbReference>
<dbReference type="SUPFAM" id="SSF51679">
    <property type="entry name" value="Bacterial luciferase-like"/>
    <property type="match status" value="1"/>
</dbReference>
<dbReference type="OrthoDB" id="9799612at2"/>
<dbReference type="PANTHER" id="PTHR30137">
    <property type="entry name" value="LUCIFERASE-LIKE MONOOXYGENASE"/>
    <property type="match status" value="1"/>
</dbReference>